<dbReference type="InterPro" id="IPR005225">
    <property type="entry name" value="Small_GTP-bd"/>
</dbReference>
<dbReference type="InterPro" id="IPR036925">
    <property type="entry name" value="TIF_IF2_dom3_sf"/>
</dbReference>
<dbReference type="InterPro" id="IPR000178">
    <property type="entry name" value="TF_IF2_bacterial-like"/>
</dbReference>
<evidence type="ECO:0000256" key="7">
    <source>
        <dbReference type="ARBA" id="ARBA00022917"/>
    </source>
</evidence>
<dbReference type="Pfam" id="PF00009">
    <property type="entry name" value="GTP_EFTU"/>
    <property type="match status" value="1"/>
</dbReference>
<dbReference type="SUPFAM" id="SSF50447">
    <property type="entry name" value="Translation proteins"/>
    <property type="match status" value="2"/>
</dbReference>
<comment type="function">
    <text evidence="9 10">One of the essential components for the initiation of protein synthesis. Protects formylmethionyl-tRNA from spontaneous hydrolysis and promotes its binding to the 30S ribosomal subunits. Also involved in the hydrolysis of GTP during the formation of the 70S ribosomal complex.</text>
</comment>
<accession>A0ABW5BFJ1</accession>
<dbReference type="RefSeq" id="WP_380248657.1">
    <property type="nucleotide sequence ID" value="NZ_JBHUII010000001.1"/>
</dbReference>
<dbReference type="Gene3D" id="2.40.30.10">
    <property type="entry name" value="Translation factors"/>
    <property type="match status" value="2"/>
</dbReference>
<name>A0ABW5BFJ1_9PROT</name>
<feature type="binding site" evidence="9">
    <location>
        <begin position="452"/>
        <end position="456"/>
    </location>
    <ligand>
        <name>GTP</name>
        <dbReference type="ChEBI" id="CHEBI:37565"/>
    </ligand>
</feature>
<evidence type="ECO:0000256" key="10">
    <source>
        <dbReference type="RuleBase" id="RU000644"/>
    </source>
</evidence>
<dbReference type="InterPro" id="IPR004161">
    <property type="entry name" value="EFTu-like_2"/>
</dbReference>
<evidence type="ECO:0000256" key="1">
    <source>
        <dbReference type="ARBA" id="ARBA00004496"/>
    </source>
</evidence>
<dbReference type="InterPro" id="IPR023115">
    <property type="entry name" value="TIF_IF2_dom3"/>
</dbReference>
<dbReference type="Pfam" id="PF22042">
    <property type="entry name" value="EF-G_D2"/>
    <property type="match status" value="1"/>
</dbReference>
<dbReference type="SUPFAM" id="SSF52540">
    <property type="entry name" value="P-loop containing nucleoside triphosphate hydrolases"/>
    <property type="match status" value="1"/>
</dbReference>
<dbReference type="CDD" id="cd03702">
    <property type="entry name" value="IF2_mtIF2_II"/>
    <property type="match status" value="1"/>
</dbReference>
<evidence type="ECO:0000313" key="15">
    <source>
        <dbReference type="Proteomes" id="UP001597294"/>
    </source>
</evidence>
<dbReference type="Gene3D" id="3.40.50.10050">
    <property type="entry name" value="Translation initiation factor IF- 2, domain 3"/>
    <property type="match status" value="1"/>
</dbReference>
<evidence type="ECO:0000256" key="12">
    <source>
        <dbReference type="SAM" id="MobiDB-lite"/>
    </source>
</evidence>
<keyword evidence="15" id="KW-1185">Reference proteome</keyword>
<evidence type="ECO:0000313" key="14">
    <source>
        <dbReference type="EMBL" id="MFD2204758.1"/>
    </source>
</evidence>
<feature type="binding site" evidence="9">
    <location>
        <begin position="506"/>
        <end position="509"/>
    </location>
    <ligand>
        <name>GTP</name>
        <dbReference type="ChEBI" id="CHEBI:37565"/>
    </ligand>
</feature>
<dbReference type="InterPro" id="IPR009000">
    <property type="entry name" value="Transl_B-barrel_sf"/>
</dbReference>
<dbReference type="InterPro" id="IPR013575">
    <property type="entry name" value="IF2_assoc_dom_bac"/>
</dbReference>
<evidence type="ECO:0000256" key="6">
    <source>
        <dbReference type="ARBA" id="ARBA00022741"/>
    </source>
</evidence>
<evidence type="ECO:0000256" key="2">
    <source>
        <dbReference type="ARBA" id="ARBA00007733"/>
    </source>
</evidence>
<dbReference type="GO" id="GO:0003743">
    <property type="term" value="F:translation initiation factor activity"/>
    <property type="evidence" value="ECO:0007669"/>
    <property type="project" value="UniProtKB-KW"/>
</dbReference>
<dbReference type="Pfam" id="PF08364">
    <property type="entry name" value="IF2_assoc"/>
    <property type="match status" value="1"/>
</dbReference>
<evidence type="ECO:0000256" key="3">
    <source>
        <dbReference type="ARBA" id="ARBA00020675"/>
    </source>
</evidence>
<dbReference type="Pfam" id="PF04760">
    <property type="entry name" value="IF2_N"/>
    <property type="match status" value="1"/>
</dbReference>
<evidence type="ECO:0000259" key="13">
    <source>
        <dbReference type="PROSITE" id="PS51722"/>
    </source>
</evidence>
<dbReference type="Pfam" id="PF03144">
    <property type="entry name" value="GTP_EFTU_D2"/>
    <property type="match status" value="1"/>
</dbReference>
<dbReference type="NCBIfam" id="TIGR00487">
    <property type="entry name" value="IF-2"/>
    <property type="match status" value="1"/>
</dbReference>
<evidence type="ECO:0000256" key="9">
    <source>
        <dbReference type="HAMAP-Rule" id="MF_00100"/>
    </source>
</evidence>
<dbReference type="InterPro" id="IPR006847">
    <property type="entry name" value="IF2_N"/>
</dbReference>
<dbReference type="PANTHER" id="PTHR43381:SF5">
    <property type="entry name" value="TR-TYPE G DOMAIN-CONTAINING PROTEIN"/>
    <property type="match status" value="1"/>
</dbReference>
<feature type="compositionally biased region" description="Basic and acidic residues" evidence="12">
    <location>
        <begin position="255"/>
        <end position="266"/>
    </location>
</feature>
<dbReference type="SUPFAM" id="SSF52156">
    <property type="entry name" value="Initiation factor IF2/eIF5b, domain 3"/>
    <property type="match status" value="1"/>
</dbReference>
<keyword evidence="4 9" id="KW-0963">Cytoplasm</keyword>
<dbReference type="InterPro" id="IPR053905">
    <property type="entry name" value="EF-G-like_DII"/>
</dbReference>
<evidence type="ECO:0000256" key="5">
    <source>
        <dbReference type="ARBA" id="ARBA00022540"/>
    </source>
</evidence>
<feature type="binding site" evidence="9">
    <location>
        <begin position="405"/>
        <end position="412"/>
    </location>
    <ligand>
        <name>GTP</name>
        <dbReference type="ChEBI" id="CHEBI:37565"/>
    </ligand>
</feature>
<keyword evidence="8 9" id="KW-0342">GTP-binding</keyword>
<organism evidence="14 15">
    <name type="scientific">Kiloniella antarctica</name>
    <dbReference type="NCBI Taxonomy" id="1550907"/>
    <lineage>
        <taxon>Bacteria</taxon>
        <taxon>Pseudomonadati</taxon>
        <taxon>Pseudomonadota</taxon>
        <taxon>Alphaproteobacteria</taxon>
        <taxon>Rhodospirillales</taxon>
        <taxon>Kiloniellaceae</taxon>
        <taxon>Kiloniella</taxon>
    </lineage>
</organism>
<dbReference type="InterPro" id="IPR027417">
    <property type="entry name" value="P-loop_NTPase"/>
</dbReference>
<dbReference type="PROSITE" id="PS01176">
    <property type="entry name" value="IF2"/>
    <property type="match status" value="1"/>
</dbReference>
<dbReference type="InterPro" id="IPR000795">
    <property type="entry name" value="T_Tr_GTP-bd_dom"/>
</dbReference>
<evidence type="ECO:0000256" key="11">
    <source>
        <dbReference type="RuleBase" id="RU000645"/>
    </source>
</evidence>
<dbReference type="PANTHER" id="PTHR43381">
    <property type="entry name" value="TRANSLATION INITIATION FACTOR IF-2-RELATED"/>
    <property type="match status" value="1"/>
</dbReference>
<dbReference type="Gene3D" id="3.40.50.300">
    <property type="entry name" value="P-loop containing nucleotide triphosphate hydrolases"/>
    <property type="match status" value="1"/>
</dbReference>
<dbReference type="CDD" id="cd01887">
    <property type="entry name" value="IF2_eIF5B"/>
    <property type="match status" value="1"/>
</dbReference>
<dbReference type="Proteomes" id="UP001597294">
    <property type="component" value="Unassembled WGS sequence"/>
</dbReference>
<evidence type="ECO:0000256" key="4">
    <source>
        <dbReference type="ARBA" id="ARBA00022490"/>
    </source>
</evidence>
<keyword evidence="5 9" id="KW-0396">Initiation factor</keyword>
<dbReference type="NCBIfam" id="TIGR00231">
    <property type="entry name" value="small_GTP"/>
    <property type="match status" value="1"/>
</dbReference>
<feature type="domain" description="Tr-type G" evidence="13">
    <location>
        <begin position="396"/>
        <end position="566"/>
    </location>
</feature>
<feature type="compositionally biased region" description="Basic and acidic residues" evidence="12">
    <location>
        <begin position="48"/>
        <end position="62"/>
    </location>
</feature>
<comment type="caution">
    <text evidence="9">Lacks conserved residue(s) required for the propagation of feature annotation.</text>
</comment>
<dbReference type="PROSITE" id="PS51722">
    <property type="entry name" value="G_TR_2"/>
    <property type="match status" value="1"/>
</dbReference>
<feature type="region of interest" description="Disordered" evidence="12">
    <location>
        <begin position="1"/>
        <end position="307"/>
    </location>
</feature>
<feature type="compositionally biased region" description="Basic and acidic residues" evidence="12">
    <location>
        <begin position="121"/>
        <end position="143"/>
    </location>
</feature>
<reference evidence="15" key="1">
    <citation type="journal article" date="2019" name="Int. J. Syst. Evol. Microbiol.">
        <title>The Global Catalogue of Microorganisms (GCM) 10K type strain sequencing project: providing services to taxonomists for standard genome sequencing and annotation.</title>
        <authorList>
            <consortium name="The Broad Institute Genomics Platform"/>
            <consortium name="The Broad Institute Genome Sequencing Center for Infectious Disease"/>
            <person name="Wu L."/>
            <person name="Ma J."/>
        </authorList>
    </citation>
    <scope>NUCLEOTIDE SEQUENCE [LARGE SCALE GENOMIC DNA]</scope>
    <source>
        <strain evidence="15">CGMCC 4.7192</strain>
    </source>
</reference>
<proteinExistence type="inferred from homology"/>
<protein>
    <recommendedName>
        <fullName evidence="3 9">Translation initiation factor IF-2</fullName>
    </recommendedName>
</protein>
<evidence type="ECO:0000256" key="8">
    <source>
        <dbReference type="ARBA" id="ARBA00023134"/>
    </source>
</evidence>
<keyword evidence="6 9" id="KW-0547">Nucleotide-binding</keyword>
<dbReference type="HAMAP" id="MF_00100_B">
    <property type="entry name" value="IF_2_B"/>
    <property type="match status" value="1"/>
</dbReference>
<comment type="caution">
    <text evidence="14">The sequence shown here is derived from an EMBL/GenBank/DDBJ whole genome shotgun (WGS) entry which is preliminary data.</text>
</comment>
<comment type="similarity">
    <text evidence="2 9 10">Belongs to the TRAFAC class translation factor GTPase superfamily. Classic translation factor GTPase family. IF-2 subfamily.</text>
</comment>
<dbReference type="EMBL" id="JBHUII010000001">
    <property type="protein sequence ID" value="MFD2204758.1"/>
    <property type="molecule type" value="Genomic_DNA"/>
</dbReference>
<sequence>MTSSKDTKQSKKPLTLSRPNSLELKKTVETGQVKQSFSHGRSKSVTVEVKRSRTFERGESGRMAEVTTPEPQLTEAPKPKEAVVVKKAPAAKKPIKPKATQDNLTNAEKAKRMQVLTAARQAEEGKRQAAEEEKLRLEEENKRKAVIQAEENARLKADEAERLKQETEAARVENAKSSMEKAEDEAKVAARATTEARKKREAAERAPDRRPARQEKPKPKKKPAAAPTSVGDAIAQELGGRVKQGNKPSFTPKQATDKKESTGDRRNKGKLTISSATSDNDGRQRSLASVKRRRQKKLQQERGGNRAAPMKVLREVILPETITVQELGNRMAERATDVIKELMKLGVMATINQTIDADTAELVIQELGHTYKRVTDADVEQGILGVEVDDEGDLATRSPVVTIMGHVDHGKTSLLDAIRSADVVRGEAGGITQHIGAYQVNLKSGNKITFLDTPGHAAFTEMRLRGATVTDIVVLVVAADDGIMEQTIEAINHAKASGVPIIVAINKMDKPGANSDRVKQELLQHELVVEDMGGDVQTVEVSAKAQTGLDKLEEAIMLQAELLELKANSDRDAIGTVIESKLDKGRGSVATVLVQKGTLVVGDIFVTGSEWGRVRAMTNERGQQITEAGPALPVEVLGLNGTPNAGDDFIVVENDAKAREIAEYREQKKKDLAAAAEGRGSLEQMLAKLKEGQAEELPVIIKADVHGSMEAIATSLQKMNTDEVKVNILHTGVGAINESDITLAQSTGAFVIAFNVRANPQAREMSRRENVDIRYYSIIYNVVDDVKAALSGMLEPEQREKFLGYAEMREIFNITKTGKIAGCMITEGIVQRGSKVRLLRDNVVIHDGTLKTLRRFKEEVKEVKEGYECGMAFENYFDIQVGDQVECYIIEEIARKLD</sequence>
<dbReference type="InterPro" id="IPR044145">
    <property type="entry name" value="IF2_II"/>
</dbReference>
<dbReference type="InterPro" id="IPR015760">
    <property type="entry name" value="TIF_IF2"/>
</dbReference>
<keyword evidence="7 9" id="KW-0648">Protein biosynthesis</keyword>
<gene>
    <name evidence="9 14" type="primary">infB</name>
    <name evidence="14" type="ORF">ACFSKO_04020</name>
</gene>
<feature type="compositionally biased region" description="Polar residues" evidence="12">
    <location>
        <begin position="29"/>
        <end position="45"/>
    </location>
</feature>
<dbReference type="Pfam" id="PF11987">
    <property type="entry name" value="IF-2"/>
    <property type="match status" value="1"/>
</dbReference>
<dbReference type="CDD" id="cd03692">
    <property type="entry name" value="mtIF2_IVc"/>
    <property type="match status" value="1"/>
</dbReference>
<comment type="subcellular location">
    <subcellularLocation>
        <location evidence="1 9 11">Cytoplasm</location>
    </subcellularLocation>
</comment>
<feature type="compositionally biased region" description="Basic and acidic residues" evidence="12">
    <location>
        <begin position="151"/>
        <end position="217"/>
    </location>
</feature>